<dbReference type="AlphaFoldDB" id="A0A7G8PXA2"/>
<evidence type="ECO:0008006" key="3">
    <source>
        <dbReference type="Google" id="ProtNLM"/>
    </source>
</evidence>
<name>A0A7G8PXA2_9FLAO</name>
<accession>A0A7G8PXA2</accession>
<organism evidence="1 2">
    <name type="scientific">Constantimarinum furrinae</name>
    <dbReference type="NCBI Taxonomy" id="2562285"/>
    <lineage>
        <taxon>Bacteria</taxon>
        <taxon>Pseudomonadati</taxon>
        <taxon>Bacteroidota</taxon>
        <taxon>Flavobacteriia</taxon>
        <taxon>Flavobacteriales</taxon>
        <taxon>Flavobacteriaceae</taxon>
        <taxon>Altibacter/Constantimarinum group</taxon>
        <taxon>Constantimarinum</taxon>
    </lineage>
</organism>
<keyword evidence="2" id="KW-1185">Reference proteome</keyword>
<sequence>MKTKKEEFPLDIKISFNKLFEHYRSILKDNANHVRAREIVAIAEQYPKLSSGLKTPNDFKVHQPQIDIILEDIFAPALALNEIKVATSPFQVLIFKSSQRFKNIIEDAGEDFVPSLVNFDSDHLYIMGCSMILNMFYGYKVDFRRPFYYKIPNSAGMMRSYRVVFNGDFIEINKTSRSREITQEDVDELVENFDNIDLWKEKFPPNSWEFKGFIISNMFDVTTDVAISDFKAHLLRFENEGEGFSDEIAQIFRTIFACPDLRVGMSDFNEEEGTFEKLIYKESNSFILNGENSEDCTTALCDVSYYTLFKKHELYCITNTEKYHKLYPSNVLYKKLLDQGIKSAILISIVHEGKVLGVAELVSSTVNALNTINAHKLKDVMPFLINAVVRSKEQLENELELIIQDECTAIHPSVHWKFKNEAKRYLAAKTSNSPTYFREIVFDDVHPLYGQMDVKGSSEARNQATQKDLQLQLKHIQKIISKIYKLEALPIYEHMDFRINDYLKDLKKELQVDSERQVLNFIRTEVIPLFSHLSKKNDTLKTFVDEYYELIEKGTGLVYKHRKDYDDSVMQINKRMASLLDKKQLEAQQMYPHYFERFKTDGVEHNLYIGESITKHKSFNKVYLYNLRLWQLQVMCEMENNYYALKEELPVPLDVASMILAFNGSLALRFRMDEKRFDVDGTYNARYEVVKKRVDKAYIKGTDERITQAGKIAIIYSQKADEREYLKYISFLQHKKVLNKDVEIVELEDLQGVTGLKAIRVSVLYSKKKDNQKEYYTYDDLMTQINS</sequence>
<evidence type="ECO:0000313" key="2">
    <source>
        <dbReference type="Proteomes" id="UP000515514"/>
    </source>
</evidence>
<proteinExistence type="predicted"/>
<dbReference type="EMBL" id="CP052909">
    <property type="protein sequence ID" value="QNJ98968.1"/>
    <property type="molecule type" value="Genomic_DNA"/>
</dbReference>
<evidence type="ECO:0000313" key="1">
    <source>
        <dbReference type="EMBL" id="QNJ98968.1"/>
    </source>
</evidence>
<dbReference type="KEGG" id="alti:ALE3EI_2431"/>
<dbReference type="RefSeq" id="WP_186989061.1">
    <property type="nucleotide sequence ID" value="NZ_CP052909.1"/>
</dbReference>
<dbReference type="Proteomes" id="UP000515514">
    <property type="component" value="Chromosome"/>
</dbReference>
<reference evidence="1 2" key="1">
    <citation type="submission" date="2020-04" db="EMBL/GenBank/DDBJ databases">
        <title>Genome sequence of Altibacter aquimarinus strain ALE3EI.</title>
        <authorList>
            <person name="Oh H.-M."/>
            <person name="Jang D."/>
        </authorList>
    </citation>
    <scope>NUCLEOTIDE SEQUENCE [LARGE SCALE GENOMIC DNA]</scope>
    <source>
        <strain evidence="1 2">ALE3EI</strain>
    </source>
</reference>
<gene>
    <name evidence="1" type="ORF">ALE3EI_2431</name>
</gene>
<protein>
    <recommendedName>
        <fullName evidence="3">GAF domain-containing protein</fullName>
    </recommendedName>
</protein>